<feature type="compositionally biased region" description="Basic residues" evidence="4">
    <location>
        <begin position="7"/>
        <end position="16"/>
    </location>
</feature>
<organism evidence="5 6">
    <name type="scientific">Sugiyamaella lignohabitans</name>
    <dbReference type="NCBI Taxonomy" id="796027"/>
    <lineage>
        <taxon>Eukaryota</taxon>
        <taxon>Fungi</taxon>
        <taxon>Dikarya</taxon>
        <taxon>Ascomycota</taxon>
        <taxon>Saccharomycotina</taxon>
        <taxon>Dipodascomycetes</taxon>
        <taxon>Dipodascales</taxon>
        <taxon>Trichomonascaceae</taxon>
        <taxon>Sugiyamaella</taxon>
    </lineage>
</organism>
<dbReference type="AlphaFoldDB" id="A0A167F651"/>
<dbReference type="InterPro" id="IPR015943">
    <property type="entry name" value="WD40/YVTN_repeat-like_dom_sf"/>
</dbReference>
<dbReference type="KEGG" id="slb:AWJ20_2497"/>
<reference evidence="5 6" key="1">
    <citation type="submission" date="2016-02" db="EMBL/GenBank/DDBJ databases">
        <title>Complete genome sequence and transcriptome regulation of the pentose utilising yeast Sugiyamaella lignohabitans.</title>
        <authorList>
            <person name="Bellasio M."/>
            <person name="Peymann A."/>
            <person name="Valli M."/>
            <person name="Sipitzky M."/>
            <person name="Graf A."/>
            <person name="Sauer M."/>
            <person name="Marx H."/>
            <person name="Mattanovich D."/>
        </authorList>
    </citation>
    <scope>NUCLEOTIDE SEQUENCE [LARGE SCALE GENOMIC DNA]</scope>
    <source>
        <strain evidence="5 6">CBS 10342</strain>
    </source>
</reference>
<feature type="region of interest" description="Disordered" evidence="4">
    <location>
        <begin position="1"/>
        <end position="28"/>
    </location>
</feature>
<evidence type="ECO:0000256" key="3">
    <source>
        <dbReference type="PROSITE-ProRule" id="PRU00221"/>
    </source>
</evidence>
<sequence length="441" mass="49389">MVTPKKSILKKTKHSKTSQTQEASPKVKEVKEVTVKTLVSNETDADENPAEVSLNSTTTSITTTTKGTIAPTFRIVTGSYEHNLLCVSLSLFKDLEVFNPIFHFTAHTQSIRCLAQSKRYLVSGSNDEHIRIYDLQKRKELGTLLHHSGSVTVLEFFESKWLFSAAGDGNICIWRCKDWEVLGELKGHKGAVNDISIHPSGKIGLSVGEDKTLRLWNLMTARKASIVKLGGVGLKVRWTSEGDQYIIGYDRKIEIYTSSAEKLAEKSLTSGLQHMDIFKSKEGEEYLVTSHNNGKIIFTLISSLISESSDKDEKNTFELVGHGVRVKHFSFYYNQQNETPYMASVSSDGKLVIWDLSVRDQVAVYSTADRLNCCIIVPEDIEKADSMKKRLRADENGDAISDTDFSEVESDGEEVVKLSKKQKKKNKNKKAKVSVEFEKTD</sequence>
<gene>
    <name evidence="5" type="primary">MAK11</name>
    <name evidence="5" type="ORF">AWJ20_2497</name>
</gene>
<evidence type="ECO:0000313" key="5">
    <source>
        <dbReference type="EMBL" id="ANB14884.1"/>
    </source>
</evidence>
<keyword evidence="2" id="KW-0677">Repeat</keyword>
<dbReference type="EMBL" id="CP014503">
    <property type="protein sequence ID" value="ANB14884.1"/>
    <property type="molecule type" value="Genomic_DNA"/>
</dbReference>
<evidence type="ECO:0000256" key="1">
    <source>
        <dbReference type="ARBA" id="ARBA00022574"/>
    </source>
</evidence>
<dbReference type="OrthoDB" id="308449at2759"/>
<dbReference type="PANTHER" id="PTHR44675">
    <property type="entry name" value="PAK1 INTERACTING PROTEIN 1"/>
    <property type="match status" value="1"/>
</dbReference>
<dbReference type="RefSeq" id="XP_018737361.1">
    <property type="nucleotide sequence ID" value="XM_018879444.1"/>
</dbReference>
<dbReference type="PROSITE" id="PS50294">
    <property type="entry name" value="WD_REPEATS_REGION"/>
    <property type="match status" value="1"/>
</dbReference>
<evidence type="ECO:0000256" key="4">
    <source>
        <dbReference type="SAM" id="MobiDB-lite"/>
    </source>
</evidence>
<protein>
    <submittedName>
        <fullName evidence="5">Mak11p</fullName>
    </submittedName>
</protein>
<evidence type="ECO:0000313" key="6">
    <source>
        <dbReference type="Proteomes" id="UP000189580"/>
    </source>
</evidence>
<dbReference type="Gene3D" id="2.130.10.10">
    <property type="entry name" value="YVTN repeat-like/Quinoprotein amine dehydrogenase"/>
    <property type="match status" value="2"/>
</dbReference>
<dbReference type="InterPro" id="IPR001680">
    <property type="entry name" value="WD40_rpt"/>
</dbReference>
<dbReference type="PROSITE" id="PS00678">
    <property type="entry name" value="WD_REPEATS_1"/>
    <property type="match status" value="1"/>
</dbReference>
<keyword evidence="6" id="KW-1185">Reference proteome</keyword>
<feature type="repeat" description="WD" evidence="3">
    <location>
        <begin position="104"/>
        <end position="143"/>
    </location>
</feature>
<dbReference type="SUPFAM" id="SSF50978">
    <property type="entry name" value="WD40 repeat-like"/>
    <property type="match status" value="1"/>
</dbReference>
<accession>A0A167F651</accession>
<dbReference type="InterPro" id="IPR051959">
    <property type="entry name" value="PAK1-Kinase_Regulator"/>
</dbReference>
<feature type="repeat" description="WD" evidence="3">
    <location>
        <begin position="319"/>
        <end position="364"/>
    </location>
</feature>
<dbReference type="InterPro" id="IPR036322">
    <property type="entry name" value="WD40_repeat_dom_sf"/>
</dbReference>
<evidence type="ECO:0000256" key="2">
    <source>
        <dbReference type="ARBA" id="ARBA00022737"/>
    </source>
</evidence>
<dbReference type="InterPro" id="IPR019775">
    <property type="entry name" value="WD40_repeat_CS"/>
</dbReference>
<dbReference type="Pfam" id="PF00400">
    <property type="entry name" value="WD40"/>
    <property type="match status" value="3"/>
</dbReference>
<feature type="repeat" description="WD" evidence="3">
    <location>
        <begin position="185"/>
        <end position="226"/>
    </location>
</feature>
<dbReference type="PROSITE" id="PS50082">
    <property type="entry name" value="WD_REPEATS_2"/>
    <property type="match status" value="4"/>
</dbReference>
<dbReference type="SMART" id="SM00320">
    <property type="entry name" value="WD40"/>
    <property type="match status" value="4"/>
</dbReference>
<dbReference type="Proteomes" id="UP000189580">
    <property type="component" value="Chromosome b"/>
</dbReference>
<feature type="repeat" description="WD" evidence="3">
    <location>
        <begin position="144"/>
        <end position="174"/>
    </location>
</feature>
<proteinExistence type="predicted"/>
<name>A0A167F651_9ASCO</name>
<dbReference type="PANTHER" id="PTHR44675:SF1">
    <property type="entry name" value="P21-ACTIVATED PROTEIN KINASE-INTERACTING PROTEIN 1"/>
    <property type="match status" value="1"/>
</dbReference>
<dbReference type="GeneID" id="30034414"/>
<keyword evidence="1 3" id="KW-0853">WD repeat</keyword>